<keyword evidence="2" id="KW-0812">Transmembrane</keyword>
<comment type="caution">
    <text evidence="3">The sequence shown here is derived from an EMBL/GenBank/DDBJ whole genome shotgun (WGS) entry which is preliminary data.</text>
</comment>
<accession>A0ABD4T308</accession>
<dbReference type="Proteomes" id="UP000031561">
    <property type="component" value="Unassembled WGS sequence"/>
</dbReference>
<evidence type="ECO:0000256" key="2">
    <source>
        <dbReference type="SAM" id="Phobius"/>
    </source>
</evidence>
<protein>
    <submittedName>
        <fullName evidence="3">Zf-HC2 domain-containing protein</fullName>
    </submittedName>
</protein>
<name>A0ABD4T308_9CYAN</name>
<evidence type="ECO:0000313" key="4">
    <source>
        <dbReference type="Proteomes" id="UP000031561"/>
    </source>
</evidence>
<feature type="transmembrane region" description="Helical" evidence="2">
    <location>
        <begin position="84"/>
        <end position="104"/>
    </location>
</feature>
<evidence type="ECO:0000313" key="3">
    <source>
        <dbReference type="EMBL" id="MCM1982979.1"/>
    </source>
</evidence>
<feature type="compositionally biased region" description="Pro residues" evidence="1">
    <location>
        <begin position="132"/>
        <end position="141"/>
    </location>
</feature>
<gene>
    <name evidence="3" type="ORF">QQ91_0009105</name>
</gene>
<dbReference type="EMBL" id="JTHE03000051">
    <property type="protein sequence ID" value="MCM1982979.1"/>
    <property type="molecule type" value="Genomic_DNA"/>
</dbReference>
<keyword evidence="4" id="KW-1185">Reference proteome</keyword>
<organism evidence="3 4">
    <name type="scientific">Lyngbya confervoides BDU141951</name>
    <dbReference type="NCBI Taxonomy" id="1574623"/>
    <lineage>
        <taxon>Bacteria</taxon>
        <taxon>Bacillati</taxon>
        <taxon>Cyanobacteriota</taxon>
        <taxon>Cyanophyceae</taxon>
        <taxon>Oscillatoriophycideae</taxon>
        <taxon>Oscillatoriales</taxon>
        <taxon>Microcoleaceae</taxon>
        <taxon>Lyngbya</taxon>
    </lineage>
</organism>
<reference evidence="3 4" key="1">
    <citation type="journal article" date="2015" name="Genome Announc.">
        <title>Draft Genome Sequence of Filamentous Marine Cyanobacterium Lyngbya confervoides Strain BDU141951.</title>
        <authorList>
            <person name="Chandrababunaidu M.M."/>
            <person name="Sen D."/>
            <person name="Tripathy S."/>
        </authorList>
    </citation>
    <scope>NUCLEOTIDE SEQUENCE [LARGE SCALE GENOMIC DNA]</scope>
    <source>
        <strain evidence="3 4">BDU141951</strain>
    </source>
</reference>
<feature type="region of interest" description="Disordered" evidence="1">
    <location>
        <begin position="109"/>
        <end position="148"/>
    </location>
</feature>
<evidence type="ECO:0000256" key="1">
    <source>
        <dbReference type="SAM" id="MobiDB-lite"/>
    </source>
</evidence>
<dbReference type="RefSeq" id="WP_166281735.1">
    <property type="nucleotide sequence ID" value="NZ_JTHE03000051.1"/>
</dbReference>
<keyword evidence="2" id="KW-0472">Membrane</keyword>
<sequence>MTGLNNLNPDDRFELLSAYLDNEVSASERKHVEALMAADPDFERQYRTLAQIGRSLQAMPVSASNPEETLHAVLKRVEHRSHRLKLLGVGAAVVAVVGTLGTLFSGSHLSPQMADNEPDGDSPTLSQSSPPIQLPPGPIAQPPNVDVDSLLLALEEPPIDIPAPGEE</sequence>
<feature type="compositionally biased region" description="Low complexity" evidence="1">
    <location>
        <begin position="122"/>
        <end position="131"/>
    </location>
</feature>
<proteinExistence type="predicted"/>
<dbReference type="AlphaFoldDB" id="A0ABD4T308"/>
<keyword evidence="2" id="KW-1133">Transmembrane helix</keyword>